<dbReference type="InterPro" id="IPR035976">
    <property type="entry name" value="Sushi/SCR/CCP_sf"/>
</dbReference>
<dbReference type="Gene3D" id="3.40.390.10">
    <property type="entry name" value="Collagenase (Catalytic Domain)"/>
    <property type="match status" value="1"/>
</dbReference>
<feature type="binding site" evidence="8">
    <location>
        <position position="188"/>
    </location>
    <ligand>
        <name>Zn(2+)</name>
        <dbReference type="ChEBI" id="CHEBI:29105"/>
        <note>catalytic</note>
    </ligand>
</feature>
<feature type="binding site" evidence="8">
    <location>
        <position position="184"/>
    </location>
    <ligand>
        <name>Zn(2+)</name>
        <dbReference type="ChEBI" id="CHEBI:29105"/>
        <note>catalytic</note>
    </ligand>
</feature>
<evidence type="ECO:0000256" key="7">
    <source>
        <dbReference type="PROSITE-ProRule" id="PRU00302"/>
    </source>
</evidence>
<dbReference type="InterPro" id="IPR000998">
    <property type="entry name" value="MAM_dom"/>
</dbReference>
<feature type="domain" description="Sushi" evidence="11">
    <location>
        <begin position="293"/>
        <end position="356"/>
    </location>
</feature>
<reference evidence="13 14" key="1">
    <citation type="journal article" date="2021" name="Elife">
        <title>Chloroplast acquisition without the gene transfer in kleptoplastic sea slugs, Plakobranchus ocellatus.</title>
        <authorList>
            <person name="Maeda T."/>
            <person name="Takahashi S."/>
            <person name="Yoshida T."/>
            <person name="Shimamura S."/>
            <person name="Takaki Y."/>
            <person name="Nagai Y."/>
            <person name="Toyoda A."/>
            <person name="Suzuki Y."/>
            <person name="Arimoto A."/>
            <person name="Ishii H."/>
            <person name="Satoh N."/>
            <person name="Nishiyama T."/>
            <person name="Hasebe M."/>
            <person name="Maruyama T."/>
            <person name="Minagawa J."/>
            <person name="Obokata J."/>
            <person name="Shigenobu S."/>
        </authorList>
    </citation>
    <scope>NUCLEOTIDE SEQUENCE [LARGE SCALE GENOMIC DNA]</scope>
</reference>
<evidence type="ECO:0000259" key="11">
    <source>
        <dbReference type="PROSITE" id="PS50923"/>
    </source>
</evidence>
<evidence type="ECO:0000256" key="1">
    <source>
        <dbReference type="ARBA" id="ARBA00022670"/>
    </source>
</evidence>
<keyword evidence="1 8" id="KW-0645">Protease</keyword>
<feature type="chain" id="PRO_5043097188" description="Metalloendopeptidase" evidence="9">
    <location>
        <begin position="21"/>
        <end position="425"/>
    </location>
</feature>
<dbReference type="Gene3D" id="2.60.120.200">
    <property type="match status" value="1"/>
</dbReference>
<dbReference type="GO" id="GO:0016020">
    <property type="term" value="C:membrane"/>
    <property type="evidence" value="ECO:0007669"/>
    <property type="project" value="InterPro"/>
</dbReference>
<protein>
    <recommendedName>
        <fullName evidence="9">Metalloendopeptidase</fullName>
        <ecNumber evidence="9">3.4.24.-</ecNumber>
    </recommendedName>
</protein>
<dbReference type="SUPFAM" id="SSF57535">
    <property type="entry name" value="Complement control module/SCR domain"/>
    <property type="match status" value="1"/>
</dbReference>
<dbReference type="PROSITE" id="PS51864">
    <property type="entry name" value="ASTACIN"/>
    <property type="match status" value="1"/>
</dbReference>
<dbReference type="GO" id="GO:0008270">
    <property type="term" value="F:zinc ion binding"/>
    <property type="evidence" value="ECO:0007669"/>
    <property type="project" value="UniProtKB-UniRule"/>
</dbReference>
<sequence>MPFTRLRLTIASSILAMCVTFPLEQKVPITYTYSNPDENRGNNAQFFEGDIVIDKDWETQLYEERTAQLRSERHARSAENSLKLLSRKKRNAVYNSYDYWYTRTIPYAFDSVFYQKPERMMSVKAAMAVIENSTCLRFTKRVSERDYILFISTNSCHSKIGRIGGMQEIGMGYNCLHPQGVIIHEILHAMGLFHEQSREDRDNYVEVLWDNIIKEHYTNFEIRDDWEKDEIFLALPYDYGSVMHYSNTTFITDHASRNHGICLKPTQDLPSGVVMGQREGLSLLDKKKINALYRCDNMNCHEDLEKPEHGTLLVSSTVVGATINYTCDEGFTLIGSPYRECRFDGTWSGHTPLCLATSKSTSFHFCNFENSTDRLCGWRQARNDDLNWTPNSEKTMSKETGPYWDHTLGDLTGEGIVTVFSDTLT</sequence>
<feature type="binding site" evidence="8">
    <location>
        <position position="194"/>
    </location>
    <ligand>
        <name>Zn(2+)</name>
        <dbReference type="ChEBI" id="CHEBI:29105"/>
        <note>catalytic</note>
    </ligand>
</feature>
<dbReference type="CDD" id="cd00033">
    <property type="entry name" value="CCP"/>
    <property type="match status" value="1"/>
</dbReference>
<evidence type="ECO:0000256" key="8">
    <source>
        <dbReference type="PROSITE-ProRule" id="PRU01211"/>
    </source>
</evidence>
<keyword evidence="3 8" id="KW-0378">Hydrolase</keyword>
<gene>
    <name evidence="13" type="ORF">ElyMa_000950300</name>
</gene>
<name>A0AAV4HGD2_9GAST</name>
<dbReference type="InterPro" id="IPR006026">
    <property type="entry name" value="Peptidase_Metallo"/>
</dbReference>
<evidence type="ECO:0000256" key="6">
    <source>
        <dbReference type="ARBA" id="ARBA00023157"/>
    </source>
</evidence>
<dbReference type="InterPro" id="IPR034035">
    <property type="entry name" value="Astacin-like_dom"/>
</dbReference>
<dbReference type="PROSITE" id="PS50923">
    <property type="entry name" value="SUSHI"/>
    <property type="match status" value="1"/>
</dbReference>
<dbReference type="InterPro" id="IPR024079">
    <property type="entry name" value="MetalloPept_cat_dom_sf"/>
</dbReference>
<dbReference type="PROSITE" id="PS50060">
    <property type="entry name" value="MAM_2"/>
    <property type="match status" value="1"/>
</dbReference>
<evidence type="ECO:0000259" key="10">
    <source>
        <dbReference type="PROSITE" id="PS50060"/>
    </source>
</evidence>
<dbReference type="EC" id="3.4.24.-" evidence="9"/>
<dbReference type="Pfam" id="PF00084">
    <property type="entry name" value="Sushi"/>
    <property type="match status" value="1"/>
</dbReference>
<dbReference type="AlphaFoldDB" id="A0AAV4HGD2"/>
<feature type="domain" description="Peptidase M12A" evidence="12">
    <location>
        <begin position="91"/>
        <end position="296"/>
    </location>
</feature>
<keyword evidence="4 8" id="KW-0862">Zinc</keyword>
<evidence type="ECO:0000256" key="3">
    <source>
        <dbReference type="ARBA" id="ARBA00022801"/>
    </source>
</evidence>
<feature type="signal peptide" evidence="9">
    <location>
        <begin position="1"/>
        <end position="20"/>
    </location>
</feature>
<evidence type="ECO:0000313" key="14">
    <source>
        <dbReference type="Proteomes" id="UP000762676"/>
    </source>
</evidence>
<evidence type="ECO:0000259" key="12">
    <source>
        <dbReference type="PROSITE" id="PS51864"/>
    </source>
</evidence>
<evidence type="ECO:0000256" key="2">
    <source>
        <dbReference type="ARBA" id="ARBA00022723"/>
    </source>
</evidence>
<dbReference type="PANTHER" id="PTHR10127:SF780">
    <property type="entry name" value="METALLOENDOPEPTIDASE"/>
    <property type="match status" value="1"/>
</dbReference>
<dbReference type="EMBL" id="BMAT01001923">
    <property type="protein sequence ID" value="GFR95675.1"/>
    <property type="molecule type" value="Genomic_DNA"/>
</dbReference>
<organism evidence="13 14">
    <name type="scientific">Elysia marginata</name>
    <dbReference type="NCBI Taxonomy" id="1093978"/>
    <lineage>
        <taxon>Eukaryota</taxon>
        <taxon>Metazoa</taxon>
        <taxon>Spiralia</taxon>
        <taxon>Lophotrochozoa</taxon>
        <taxon>Mollusca</taxon>
        <taxon>Gastropoda</taxon>
        <taxon>Heterobranchia</taxon>
        <taxon>Euthyneura</taxon>
        <taxon>Panpulmonata</taxon>
        <taxon>Sacoglossa</taxon>
        <taxon>Placobranchoidea</taxon>
        <taxon>Plakobranchidae</taxon>
        <taxon>Elysia</taxon>
    </lineage>
</organism>
<proteinExistence type="predicted"/>
<comment type="caution">
    <text evidence="13">The sequence shown here is derived from an EMBL/GenBank/DDBJ whole genome shotgun (WGS) entry which is preliminary data.</text>
</comment>
<dbReference type="CDD" id="cd04280">
    <property type="entry name" value="ZnMc_astacin_like"/>
    <property type="match status" value="1"/>
</dbReference>
<dbReference type="PRINTS" id="PR00480">
    <property type="entry name" value="ASTACIN"/>
</dbReference>
<dbReference type="Pfam" id="PF01400">
    <property type="entry name" value="Astacin"/>
    <property type="match status" value="1"/>
</dbReference>
<dbReference type="SUPFAM" id="SSF55486">
    <property type="entry name" value="Metalloproteases ('zincins'), catalytic domain"/>
    <property type="match status" value="1"/>
</dbReference>
<feature type="disulfide bond" evidence="7">
    <location>
        <begin position="327"/>
        <end position="354"/>
    </location>
</feature>
<dbReference type="InterPro" id="IPR013320">
    <property type="entry name" value="ConA-like_dom_sf"/>
</dbReference>
<dbReference type="InterPro" id="IPR001506">
    <property type="entry name" value="Peptidase_M12A"/>
</dbReference>
<dbReference type="SMART" id="SM00235">
    <property type="entry name" value="ZnMc"/>
    <property type="match status" value="1"/>
</dbReference>
<dbReference type="GO" id="GO:0004222">
    <property type="term" value="F:metalloendopeptidase activity"/>
    <property type="evidence" value="ECO:0007669"/>
    <property type="project" value="UniProtKB-UniRule"/>
</dbReference>
<evidence type="ECO:0000313" key="13">
    <source>
        <dbReference type="EMBL" id="GFR95675.1"/>
    </source>
</evidence>
<feature type="active site" evidence="8">
    <location>
        <position position="185"/>
    </location>
</feature>
<dbReference type="Gene3D" id="2.10.70.10">
    <property type="entry name" value="Complement Module, domain 1"/>
    <property type="match status" value="1"/>
</dbReference>
<dbReference type="GO" id="GO:0006508">
    <property type="term" value="P:proteolysis"/>
    <property type="evidence" value="ECO:0007669"/>
    <property type="project" value="UniProtKB-KW"/>
</dbReference>
<evidence type="ECO:0000256" key="9">
    <source>
        <dbReference type="RuleBase" id="RU361183"/>
    </source>
</evidence>
<keyword evidence="6 7" id="KW-1015">Disulfide bond</keyword>
<dbReference type="Proteomes" id="UP000762676">
    <property type="component" value="Unassembled WGS sequence"/>
</dbReference>
<comment type="cofactor">
    <cofactor evidence="8 9">
        <name>Zn(2+)</name>
        <dbReference type="ChEBI" id="CHEBI:29105"/>
    </cofactor>
    <text evidence="8 9">Binds 1 zinc ion per subunit.</text>
</comment>
<evidence type="ECO:0000256" key="5">
    <source>
        <dbReference type="ARBA" id="ARBA00023049"/>
    </source>
</evidence>
<keyword evidence="7" id="KW-0768">Sushi</keyword>
<comment type="caution">
    <text evidence="7">Lacks conserved residue(s) required for the propagation of feature annotation.</text>
</comment>
<dbReference type="SMART" id="SM00032">
    <property type="entry name" value="CCP"/>
    <property type="match status" value="1"/>
</dbReference>
<keyword evidence="14" id="KW-1185">Reference proteome</keyword>
<evidence type="ECO:0000256" key="4">
    <source>
        <dbReference type="ARBA" id="ARBA00022833"/>
    </source>
</evidence>
<dbReference type="PANTHER" id="PTHR10127">
    <property type="entry name" value="DISCOIDIN, CUB, EGF, LAMININ , AND ZINC METALLOPROTEASE DOMAIN CONTAINING"/>
    <property type="match status" value="1"/>
</dbReference>
<keyword evidence="9" id="KW-0732">Signal</keyword>
<dbReference type="InterPro" id="IPR000436">
    <property type="entry name" value="Sushi_SCR_CCP_dom"/>
</dbReference>
<keyword evidence="2 8" id="KW-0479">Metal-binding</keyword>
<feature type="domain" description="MAM" evidence="10">
    <location>
        <begin position="364"/>
        <end position="413"/>
    </location>
</feature>
<keyword evidence="5 8" id="KW-0482">Metalloprotease</keyword>
<accession>A0AAV4HGD2</accession>
<dbReference type="SUPFAM" id="SSF49899">
    <property type="entry name" value="Concanavalin A-like lectins/glucanases"/>
    <property type="match status" value="1"/>
</dbReference>